<feature type="region of interest" description="Disordered" evidence="1">
    <location>
        <begin position="186"/>
        <end position="208"/>
    </location>
</feature>
<feature type="region of interest" description="Disordered" evidence="1">
    <location>
        <begin position="488"/>
        <end position="510"/>
    </location>
</feature>
<feature type="domain" description="T6SS Phospholipase effector Tle1-like catalytic" evidence="2">
    <location>
        <begin position="24"/>
        <end position="373"/>
    </location>
</feature>
<dbReference type="Pfam" id="PF09994">
    <property type="entry name" value="T6SS_Tle1-like_cat"/>
    <property type="match status" value="1"/>
</dbReference>
<gene>
    <name evidence="3" type="ORF">yc1106_05294</name>
</gene>
<keyword evidence="4" id="KW-1185">Reference proteome</keyword>
<evidence type="ECO:0000313" key="3">
    <source>
        <dbReference type="EMBL" id="USP78020.1"/>
    </source>
</evidence>
<dbReference type="OrthoDB" id="3162439at2759"/>
<dbReference type="PANTHER" id="PTHR33840">
    <property type="match status" value="1"/>
</dbReference>
<organism evidence="3 4">
    <name type="scientific">Curvularia clavata</name>
    <dbReference type="NCBI Taxonomy" id="95742"/>
    <lineage>
        <taxon>Eukaryota</taxon>
        <taxon>Fungi</taxon>
        <taxon>Dikarya</taxon>
        <taxon>Ascomycota</taxon>
        <taxon>Pezizomycotina</taxon>
        <taxon>Dothideomycetes</taxon>
        <taxon>Pleosporomycetidae</taxon>
        <taxon>Pleosporales</taxon>
        <taxon>Pleosporineae</taxon>
        <taxon>Pleosporaceae</taxon>
        <taxon>Curvularia</taxon>
    </lineage>
</organism>
<dbReference type="InterPro" id="IPR018712">
    <property type="entry name" value="Tle1-like_cat"/>
</dbReference>
<dbReference type="VEuPathDB" id="FungiDB:yc1106_05294"/>
<sequence>MPHSTDETSANLNTPAAPITPGPRKLILCFDGTGNVFEGNTSDTNIVKLYDKFDRKDPMQYHYYQTGIGTYNVDGGPINKNLLGRIRSNISKSIDSGFATTFDAHVIAGYRFIMKYYKEGDKIYMFGFSRGAFTARFLARMIYKVGLLSEGNEEMVPFAYDLYQQYELGKLSEQEKKETLPAKDLTNKAAQNPEHEHLLPNSVDTDPTMKPDAQQLKRNKLIAFKETFCRSEGADNTGIKVYFLGMFDCVSSVAVLDGPSGTPQKPVSVYGTARHVRHAVAVDEHRVKFKAALLGQDIRNSEADKEKIKEVWFPGNHGDVGGGWPAPYVENETQPQRSWWQRIFLSWNDKKPSNRGTDPYQMSDVPLAWMIRELELLGKKDESAAIKWNWKKNGFKKNFFRKIHQAYESPMHDTLKIGGGSSLFKVLLWNLMEWLPFRRWELVWDPLTLRYKWAHIALPLNKGGARDIPEGALLHDSLLKRLESDRHTMTGDRPLEPHDKGSPYLPCNDRGGDDSQSCLTPYNFELKKKDKGRTFEDIIEPPGIHDIYKLKA</sequence>
<proteinExistence type="predicted"/>
<evidence type="ECO:0000256" key="1">
    <source>
        <dbReference type="SAM" id="MobiDB-lite"/>
    </source>
</evidence>
<dbReference type="PANTHER" id="PTHR33840:SF2">
    <property type="entry name" value="TLE1 PHOSPHOLIPASE DOMAIN-CONTAINING PROTEIN"/>
    <property type="match status" value="1"/>
</dbReference>
<dbReference type="EMBL" id="CP089277">
    <property type="protein sequence ID" value="USP78020.1"/>
    <property type="molecule type" value="Genomic_DNA"/>
</dbReference>
<dbReference type="Proteomes" id="UP001056012">
    <property type="component" value="Chromosome 4"/>
</dbReference>
<accession>A0A9Q8ZA86</accession>
<feature type="compositionally biased region" description="Basic and acidic residues" evidence="1">
    <location>
        <begin position="488"/>
        <end position="501"/>
    </location>
</feature>
<evidence type="ECO:0000259" key="2">
    <source>
        <dbReference type="Pfam" id="PF09994"/>
    </source>
</evidence>
<evidence type="ECO:0000313" key="4">
    <source>
        <dbReference type="Proteomes" id="UP001056012"/>
    </source>
</evidence>
<reference evidence="3" key="1">
    <citation type="submission" date="2021-12" db="EMBL/GenBank/DDBJ databases">
        <title>Curvularia clavata genome.</title>
        <authorList>
            <person name="Cao Y."/>
        </authorList>
    </citation>
    <scope>NUCLEOTIDE SEQUENCE</scope>
    <source>
        <strain evidence="3">Yc1106</strain>
    </source>
</reference>
<dbReference type="AlphaFoldDB" id="A0A9Q8ZA86"/>
<protein>
    <recommendedName>
        <fullName evidence="2">T6SS Phospholipase effector Tle1-like catalytic domain-containing protein</fullName>
    </recommendedName>
</protein>
<name>A0A9Q8ZA86_CURCL</name>